<dbReference type="VEuPathDB" id="FungiDB:BON22_0018"/>
<dbReference type="PANTHER" id="PTHR31126:SF1">
    <property type="entry name" value="TYROSINE SPECIFIC PROTEIN PHOSPHATASES DOMAIN-CONTAINING PROTEIN"/>
    <property type="match status" value="1"/>
</dbReference>
<comment type="caution">
    <text evidence="2">The sequence shown here is derived from an EMBL/GenBank/DDBJ whole genome shotgun (WGS) entry which is preliminary data.</text>
</comment>
<name>A0A1V2LDV7_CYBFA</name>
<dbReference type="InterPro" id="IPR029058">
    <property type="entry name" value="AB_hydrolase_fold"/>
</dbReference>
<dbReference type="Pfam" id="PF12146">
    <property type="entry name" value="Hydrolase_4"/>
    <property type="match status" value="1"/>
</dbReference>
<dbReference type="Gene3D" id="3.90.190.10">
    <property type="entry name" value="Protein tyrosine phosphatase superfamily"/>
    <property type="match status" value="2"/>
</dbReference>
<dbReference type="InterPro" id="IPR022742">
    <property type="entry name" value="Hydrolase_4"/>
</dbReference>
<dbReference type="STRING" id="36022.A0A1V2LDV7"/>
<proteinExistence type="predicted"/>
<dbReference type="Pfam" id="PF13350">
    <property type="entry name" value="Y_phosphatase3"/>
    <property type="match status" value="2"/>
</dbReference>
<protein>
    <submittedName>
        <fullName evidence="2">Monoacylglycerol lipase ABHD12</fullName>
    </submittedName>
</protein>
<dbReference type="Proteomes" id="UP000189513">
    <property type="component" value="Unassembled WGS sequence"/>
</dbReference>
<sequence length="1207" mass="138666">MYSFRFDFRGCGDSQENEQPEKGRKVLEDIEDIELVYDVFKRGGDYAEIGTNLVPNSIIGHSRGSVSMFQWALKQQTRLEMGQSFQFVPNLINCSARYMAKRLLRDLEGKGAFASVLNQYRLGEYRDIKIPAEEVIDLASQDLSKVKLLDHEIQVLSIYGMDDHIVPLSDSTYFANLLGSRHQLTFIPHADHNFYGIQTIDDDNADEFNPEGYPLNKKRKVNWNYKVTETIVDWLHTSNDVQRYKRATQEVYYYPRWRDIEGISNFRDIGGWRTEDNKHYVKAGIIFRCANPSNVTEFGKTQLKTLGVTQFFDFRSLPEFTKAGGLSITGIDVNNVPVFSDVDVSPQAIAQRYKNLLASWYTYKYVYEDMLNHGVNAYKSVLLFLRDNPSTGVVYNCTAGKDRTGVMTMLILLLLGVDHHTIAKEYELTTIGLVPDHARIKEDFYIQMTKLQKRLEYDPDVAAAHKQLNANASMEEMFENLISSRYESMISTIELFNHKFGGIEQYCKSKLGLTQEDIDTIRRNLLTKSSPYPDQNSTWKHRQSMDTIVTRLRDDLVPGYQLPSNERLLSLRRPNSTTHNKEGIVGIFTVPPTSLLSEREIITTPTSYNRHYPPTHRLAIILHGTGGHKNYCYHTLLATELASKLGYHVFRFDFRGNGDSQEVPDVTQGRSVKSEVDDVEWIYDVFKIGGHFTEIGINLIPNVIVGHSRGSTVMFQWAIRQQVKCESGEPFQFVPSLVNCSGRYRSKLVIDEYHLEDGGAQSDDDEHEDDTSFSMSQYRFGKFTEVPLVKNELLDLAKQDFSGVRRLDPEIQVFSIYGLHDTIVPVDDSSFYANALGGRHELVFIHTADHNFYGTETIDKENSSELNPDHLPLTKRRKVNFNYQVKDLITDWLHTRSDVQRYKSATHEVYYYPRWRDIEGISNFRDIGGWRTEDNKHYVKAAVIFRCANPSNVTPRGIRQLKTLGIRAFFDLRSNEELENAGSLHVDGIEVFNTPVYKNTDMSPQGIARRYKHLLGSWYTFKYVYEEMLKQGGDTFRAVLMYLRDHPGDAIAYNCTAGKDRTGLMTMLILLLLGVDDHTIAKEYELTTVGLLPDHPGLKKGFMTMIAKLKKDLETEGHDDDNLKHAMWELSPDQMFENMISSKYETMISTIQMFNLKFGGIEQYCKGKLRLTQQDLDTIRKNLWAKSTPYPDQNAKWHHRSSMGSLL</sequence>
<dbReference type="SUPFAM" id="SSF53474">
    <property type="entry name" value="alpha/beta-Hydrolases"/>
    <property type="match status" value="2"/>
</dbReference>
<dbReference type="GO" id="GO:0004721">
    <property type="term" value="F:phosphoprotein phosphatase activity"/>
    <property type="evidence" value="ECO:0007669"/>
    <property type="project" value="InterPro"/>
</dbReference>
<dbReference type="Gene3D" id="3.40.50.1820">
    <property type="entry name" value="alpha/beta hydrolase"/>
    <property type="match status" value="2"/>
</dbReference>
<evidence type="ECO:0000259" key="1">
    <source>
        <dbReference type="Pfam" id="PF12146"/>
    </source>
</evidence>
<accession>A0A1V2LDV7</accession>
<dbReference type="PANTHER" id="PTHR31126">
    <property type="entry name" value="TYROSINE-PROTEIN PHOSPHATASE"/>
    <property type="match status" value="1"/>
</dbReference>
<organism evidence="2 3">
    <name type="scientific">Cyberlindnera fabianii</name>
    <name type="common">Yeast</name>
    <name type="synonym">Hansenula fabianii</name>
    <dbReference type="NCBI Taxonomy" id="36022"/>
    <lineage>
        <taxon>Eukaryota</taxon>
        <taxon>Fungi</taxon>
        <taxon>Dikarya</taxon>
        <taxon>Ascomycota</taxon>
        <taxon>Saccharomycotina</taxon>
        <taxon>Saccharomycetes</taxon>
        <taxon>Phaffomycetales</taxon>
        <taxon>Phaffomycetaceae</taxon>
        <taxon>Cyberlindnera</taxon>
    </lineage>
</organism>
<reference evidence="3" key="1">
    <citation type="journal article" date="2017" name="Genome Announc.">
        <title>Genome sequences of Cyberlindnera fabianii 65, Pichia kudriavzevii 129, and Saccharomyces cerevisiae 131 isolated from fermented masau fruits in Zimbabwe.</title>
        <authorList>
            <person name="van Rijswijck I.M.H."/>
            <person name="Derks M.F.L."/>
            <person name="Abee T."/>
            <person name="de Ridder D."/>
            <person name="Smid E.J."/>
        </authorList>
    </citation>
    <scope>NUCLEOTIDE SEQUENCE [LARGE SCALE GENOMIC DNA]</scope>
    <source>
        <strain evidence="3">65</strain>
    </source>
</reference>
<dbReference type="EMBL" id="MPUK01000001">
    <property type="protein sequence ID" value="ONH69785.1"/>
    <property type="molecule type" value="Genomic_DNA"/>
</dbReference>
<dbReference type="InterPro" id="IPR029021">
    <property type="entry name" value="Prot-tyrosine_phosphatase-like"/>
</dbReference>
<dbReference type="InterPro" id="IPR026893">
    <property type="entry name" value="Tyr/Ser_Pase_IphP-type"/>
</dbReference>
<keyword evidence="3" id="KW-1185">Reference proteome</keyword>
<dbReference type="AlphaFoldDB" id="A0A1V2LDV7"/>
<feature type="domain" description="Serine aminopeptidase S33" evidence="1">
    <location>
        <begin position="616"/>
        <end position="723"/>
    </location>
</feature>
<feature type="non-terminal residue" evidence="2">
    <location>
        <position position="1207"/>
    </location>
</feature>
<evidence type="ECO:0000313" key="2">
    <source>
        <dbReference type="EMBL" id="ONH69785.1"/>
    </source>
</evidence>
<gene>
    <name evidence="2" type="ORF">BON22_0018</name>
</gene>
<evidence type="ECO:0000313" key="3">
    <source>
        <dbReference type="Proteomes" id="UP000189513"/>
    </source>
</evidence>
<dbReference type="SUPFAM" id="SSF52799">
    <property type="entry name" value="(Phosphotyrosine protein) phosphatases II"/>
    <property type="match status" value="2"/>
</dbReference>